<sequence>MEENKEDTRLAQRQLSREVLTDSWFEKLSLPRYSVHICRSQSMQYTWSSRGCLIFFNGYDFFFFFFSQTALILLALLPTLGPLPSGSQEVPGSGRSSICSCAYLAPYAILNGTHTGCWTEGMVVLLTFTTIGFTRHLRTRRWSNYCMLCSLIPTVKTCLAEINPTEVHLSGVGNPDTRQKRRSIVATSNKMTDTPAESGSGFISIVDAPCLILRVVDIIGQGRL</sequence>
<evidence type="ECO:0000256" key="1">
    <source>
        <dbReference type="SAM" id="Phobius"/>
    </source>
</evidence>
<keyword evidence="3" id="KW-1185">Reference proteome</keyword>
<dbReference type="EMBL" id="ML738299">
    <property type="protein sequence ID" value="KAE8317906.1"/>
    <property type="molecule type" value="Genomic_DNA"/>
</dbReference>
<keyword evidence="1" id="KW-0812">Transmembrane</keyword>
<proteinExistence type="predicted"/>
<evidence type="ECO:0000313" key="3">
    <source>
        <dbReference type="Proteomes" id="UP000325433"/>
    </source>
</evidence>
<dbReference type="Proteomes" id="UP000325433">
    <property type="component" value="Unassembled WGS sequence"/>
</dbReference>
<dbReference type="AlphaFoldDB" id="A0A5N6WBV8"/>
<evidence type="ECO:0000313" key="2">
    <source>
        <dbReference type="EMBL" id="KAE8317906.1"/>
    </source>
</evidence>
<accession>A0A5N6WBV8</accession>
<gene>
    <name evidence="2" type="ORF">BDV41DRAFT_444144</name>
</gene>
<keyword evidence="1" id="KW-1133">Transmembrane helix</keyword>
<reference evidence="3" key="1">
    <citation type="submission" date="2019-04" db="EMBL/GenBank/DDBJ databases">
        <title>Friends and foes A comparative genomics studyof 23 Aspergillus species from section Flavi.</title>
        <authorList>
            <consortium name="DOE Joint Genome Institute"/>
            <person name="Kjaerbolling I."/>
            <person name="Vesth T."/>
            <person name="Frisvad J.C."/>
            <person name="Nybo J.L."/>
            <person name="Theobald S."/>
            <person name="Kildgaard S."/>
            <person name="Isbrandt T."/>
            <person name="Kuo A."/>
            <person name="Sato A."/>
            <person name="Lyhne E.K."/>
            <person name="Kogle M.E."/>
            <person name="Wiebenga A."/>
            <person name="Kun R.S."/>
            <person name="Lubbers R.J."/>
            <person name="Makela M.R."/>
            <person name="Barry K."/>
            <person name="Chovatia M."/>
            <person name="Clum A."/>
            <person name="Daum C."/>
            <person name="Haridas S."/>
            <person name="He G."/>
            <person name="LaButti K."/>
            <person name="Lipzen A."/>
            <person name="Mondo S."/>
            <person name="Riley R."/>
            <person name="Salamov A."/>
            <person name="Simmons B.A."/>
            <person name="Magnuson J.K."/>
            <person name="Henrissat B."/>
            <person name="Mortensen U.H."/>
            <person name="Larsen T.O."/>
            <person name="Devries R.P."/>
            <person name="Grigoriev I.V."/>
            <person name="Machida M."/>
            <person name="Baker S.E."/>
            <person name="Andersen M.R."/>
        </authorList>
    </citation>
    <scope>NUCLEOTIDE SEQUENCE [LARGE SCALE GENOMIC DNA]</scope>
    <source>
        <strain evidence="3">CBS 130015</strain>
    </source>
</reference>
<feature type="transmembrane region" description="Helical" evidence="1">
    <location>
        <begin position="52"/>
        <end position="77"/>
    </location>
</feature>
<protein>
    <submittedName>
        <fullName evidence="2">Uncharacterized protein</fullName>
    </submittedName>
</protein>
<keyword evidence="1" id="KW-0472">Membrane</keyword>
<name>A0A5N6WBV8_9EURO</name>
<organism evidence="2 3">
    <name type="scientific">Aspergillus transmontanensis</name>
    <dbReference type="NCBI Taxonomy" id="1034304"/>
    <lineage>
        <taxon>Eukaryota</taxon>
        <taxon>Fungi</taxon>
        <taxon>Dikarya</taxon>
        <taxon>Ascomycota</taxon>
        <taxon>Pezizomycotina</taxon>
        <taxon>Eurotiomycetes</taxon>
        <taxon>Eurotiomycetidae</taxon>
        <taxon>Eurotiales</taxon>
        <taxon>Aspergillaceae</taxon>
        <taxon>Aspergillus</taxon>
        <taxon>Aspergillus subgen. Circumdati</taxon>
    </lineage>
</organism>